<feature type="domain" description="CAP-Gly" evidence="4">
    <location>
        <begin position="22"/>
        <end position="66"/>
    </location>
</feature>
<evidence type="ECO:0000256" key="1">
    <source>
        <dbReference type="ARBA" id="ARBA00022614"/>
    </source>
</evidence>
<keyword evidence="6" id="KW-1185">Reference proteome</keyword>
<protein>
    <recommendedName>
        <fullName evidence="4">CAP-Gly domain-containing protein</fullName>
    </recommendedName>
</protein>
<gene>
    <name evidence="5" type="ORF">BJ085DRAFT_35552</name>
</gene>
<dbReference type="AlphaFoldDB" id="A0A4P9ZLV9"/>
<evidence type="ECO:0000256" key="2">
    <source>
        <dbReference type="ARBA" id="ARBA00022737"/>
    </source>
</evidence>
<dbReference type="InterPro" id="IPR032675">
    <property type="entry name" value="LRR_dom_sf"/>
</dbReference>
<dbReference type="InterPro" id="IPR036859">
    <property type="entry name" value="CAP-Gly_dom_sf"/>
</dbReference>
<organism evidence="5 6">
    <name type="scientific">Dimargaris cristalligena</name>
    <dbReference type="NCBI Taxonomy" id="215637"/>
    <lineage>
        <taxon>Eukaryota</taxon>
        <taxon>Fungi</taxon>
        <taxon>Fungi incertae sedis</taxon>
        <taxon>Zoopagomycota</taxon>
        <taxon>Kickxellomycotina</taxon>
        <taxon>Dimargaritomycetes</taxon>
        <taxon>Dimargaritales</taxon>
        <taxon>Dimargaritaceae</taxon>
        <taxon>Dimargaris</taxon>
    </lineage>
</organism>
<reference evidence="6" key="1">
    <citation type="journal article" date="2018" name="Nat. Microbiol.">
        <title>Leveraging single-cell genomics to expand the fungal tree of life.</title>
        <authorList>
            <person name="Ahrendt S.R."/>
            <person name="Quandt C.A."/>
            <person name="Ciobanu D."/>
            <person name="Clum A."/>
            <person name="Salamov A."/>
            <person name="Andreopoulos B."/>
            <person name="Cheng J.F."/>
            <person name="Woyke T."/>
            <person name="Pelin A."/>
            <person name="Henrissat B."/>
            <person name="Reynolds N.K."/>
            <person name="Benny G.L."/>
            <person name="Smith M.E."/>
            <person name="James T.Y."/>
            <person name="Grigoriev I.V."/>
        </authorList>
    </citation>
    <scope>NUCLEOTIDE SEQUENCE [LARGE SCALE GENOMIC DNA]</scope>
    <source>
        <strain evidence="6">RSA 468</strain>
    </source>
</reference>
<sequence length="573" mass="62853">MSSRINRRFEYQGARGTLRYEGPVAGTPDLWLGVEWDDPTRGRHDGSKGGVRYFTTATPVAGSFLRPHLPLRWGQTFLEALVQKYLVTARGQVVDRALEGVAKREELVALAHRLAGPGSSLNDNSNSTPNPEAASSAAEPQFLGDSGVAVQTCGWDRAQGRFSQLHTLRTIGLANQAIDGLGGDAETITSLCPAAEELDLSRNLLRDWADLWNIAQALPSLRLLRANDNNIGPETVAFDTDQHKSLDLGTVALNHTQLHWPQIISIARQCPQLQTLSVGFNGITRLGSVLDTSIPGCLSNHLQALRHLSLEGNGLSAWSEIAPLGQLPNLTSLDLQNNELADLFYPTESSSESSKVPFRTLVSLNINGNRLASWAAVDQLDKFPQLSALRFRDNPVVEGISVDRARLFLVGHLAKITMLNGSEVKKRERTDIELYYLKLIAEEFPALDADVISANHPRYRDLVALHGLPNATKQQPSSDTLASRVIELTIQTGSPKSTSQPMVTLTKRVIPTITIRDFRTKCGQLLQMPGQVEIYHENADSEVTRVVGRNFQTLEDCGFQSGDTMWIAMAESC</sequence>
<dbReference type="Pfam" id="PF01302">
    <property type="entry name" value="CAP_GLY"/>
    <property type="match status" value="1"/>
</dbReference>
<evidence type="ECO:0000313" key="5">
    <source>
        <dbReference type="EMBL" id="RKP34296.1"/>
    </source>
</evidence>
<dbReference type="InterPro" id="IPR025875">
    <property type="entry name" value="Leu-rich_rpt_4"/>
</dbReference>
<dbReference type="Gene3D" id="2.30.30.190">
    <property type="entry name" value="CAP Gly-rich-like domain"/>
    <property type="match status" value="1"/>
</dbReference>
<dbReference type="PANTHER" id="PTHR18849:SF0">
    <property type="entry name" value="CILIA- AND FLAGELLA-ASSOCIATED PROTEIN 410-RELATED"/>
    <property type="match status" value="1"/>
</dbReference>
<name>A0A4P9ZLV9_9FUNG</name>
<dbReference type="SUPFAM" id="SSF52047">
    <property type="entry name" value="RNI-like"/>
    <property type="match status" value="1"/>
</dbReference>
<evidence type="ECO:0000259" key="4">
    <source>
        <dbReference type="PROSITE" id="PS50245"/>
    </source>
</evidence>
<keyword evidence="2" id="KW-0677">Repeat</keyword>
<dbReference type="InterPro" id="IPR000938">
    <property type="entry name" value="CAP-Gly_domain"/>
</dbReference>
<evidence type="ECO:0000256" key="3">
    <source>
        <dbReference type="SAM" id="MobiDB-lite"/>
    </source>
</evidence>
<feature type="compositionally biased region" description="Low complexity" evidence="3">
    <location>
        <begin position="124"/>
        <end position="139"/>
    </location>
</feature>
<dbReference type="GO" id="GO:0007010">
    <property type="term" value="P:cytoskeleton organization"/>
    <property type="evidence" value="ECO:0007669"/>
    <property type="project" value="TreeGrafter"/>
</dbReference>
<dbReference type="SMART" id="SM01052">
    <property type="entry name" value="CAP_GLY"/>
    <property type="match status" value="1"/>
</dbReference>
<dbReference type="PANTHER" id="PTHR18849">
    <property type="entry name" value="LEUCINE RICH REPEAT PROTEIN"/>
    <property type="match status" value="1"/>
</dbReference>
<dbReference type="Pfam" id="PF12799">
    <property type="entry name" value="LRR_4"/>
    <property type="match status" value="1"/>
</dbReference>
<dbReference type="SUPFAM" id="SSF74924">
    <property type="entry name" value="Cap-Gly domain"/>
    <property type="match status" value="1"/>
</dbReference>
<dbReference type="PROSITE" id="PS50245">
    <property type="entry name" value="CAP_GLY_2"/>
    <property type="match status" value="1"/>
</dbReference>
<proteinExistence type="predicted"/>
<dbReference type="Proteomes" id="UP000268162">
    <property type="component" value="Unassembled WGS sequence"/>
</dbReference>
<evidence type="ECO:0000313" key="6">
    <source>
        <dbReference type="Proteomes" id="UP000268162"/>
    </source>
</evidence>
<dbReference type="Gene3D" id="3.80.10.10">
    <property type="entry name" value="Ribonuclease Inhibitor"/>
    <property type="match status" value="3"/>
</dbReference>
<dbReference type="EMBL" id="ML003264">
    <property type="protein sequence ID" value="RKP34296.1"/>
    <property type="molecule type" value="Genomic_DNA"/>
</dbReference>
<keyword evidence="1" id="KW-0433">Leucine-rich repeat</keyword>
<feature type="region of interest" description="Disordered" evidence="3">
    <location>
        <begin position="118"/>
        <end position="139"/>
    </location>
</feature>
<accession>A0A4P9ZLV9</accession>
<dbReference type="STRING" id="215637.A0A4P9ZLV9"/>